<accession>A0A0F9JJN6</accession>
<proteinExistence type="predicted"/>
<evidence type="ECO:0000259" key="1">
    <source>
        <dbReference type="Pfam" id="PF06439"/>
    </source>
</evidence>
<dbReference type="Gene3D" id="2.60.120.560">
    <property type="entry name" value="Exo-inulinase, domain 1"/>
    <property type="match status" value="1"/>
</dbReference>
<gene>
    <name evidence="2" type="ORF">LCGC14_1444450</name>
</gene>
<evidence type="ECO:0000313" key="2">
    <source>
        <dbReference type="EMBL" id="KKM70069.1"/>
    </source>
</evidence>
<sequence length="251" mass="28368">MKNLILTLCIATTLFACKDKTEKSQKEMTAERVEETKADEPPKEWTVLFDGTSFDGWKEYQAEGVSDVWKIEDGAMVYYPPKERPEGKLYDLVTEKEYTNFILSLDWKISEAGNSGVMYGVQEDEKFEKPYNTGPEIQILDNEKHPDAKAGTTHQSGALYDMVAPKKDVTNPVGEWNTMVITVNNDEKTGSVELNGQEVVTFPVGNEIWNAMVSKSKFADWDGFGKFIKGKIALQDHGNMVSFRDIKIKEL</sequence>
<dbReference type="AlphaFoldDB" id="A0A0F9JJN6"/>
<protein>
    <recommendedName>
        <fullName evidence="1">3-keto-alpha-glucoside-1,2-lyase/3-keto-2-hydroxy-glucal hydratase domain-containing protein</fullName>
    </recommendedName>
</protein>
<dbReference type="EMBL" id="LAZR01009885">
    <property type="protein sequence ID" value="KKM70069.1"/>
    <property type="molecule type" value="Genomic_DNA"/>
</dbReference>
<comment type="caution">
    <text evidence="2">The sequence shown here is derived from an EMBL/GenBank/DDBJ whole genome shotgun (WGS) entry which is preliminary data.</text>
</comment>
<dbReference type="PROSITE" id="PS51257">
    <property type="entry name" value="PROKAR_LIPOPROTEIN"/>
    <property type="match status" value="1"/>
</dbReference>
<feature type="domain" description="3-keto-alpha-glucoside-1,2-lyase/3-keto-2-hydroxy-glucal hydratase" evidence="1">
    <location>
        <begin position="44"/>
        <end position="249"/>
    </location>
</feature>
<organism evidence="2">
    <name type="scientific">marine sediment metagenome</name>
    <dbReference type="NCBI Taxonomy" id="412755"/>
    <lineage>
        <taxon>unclassified sequences</taxon>
        <taxon>metagenomes</taxon>
        <taxon>ecological metagenomes</taxon>
    </lineage>
</organism>
<name>A0A0F9JJN6_9ZZZZ</name>
<reference evidence="2" key="1">
    <citation type="journal article" date="2015" name="Nature">
        <title>Complex archaea that bridge the gap between prokaryotes and eukaryotes.</title>
        <authorList>
            <person name="Spang A."/>
            <person name="Saw J.H."/>
            <person name="Jorgensen S.L."/>
            <person name="Zaremba-Niedzwiedzka K."/>
            <person name="Martijn J."/>
            <person name="Lind A.E."/>
            <person name="van Eijk R."/>
            <person name="Schleper C."/>
            <person name="Guy L."/>
            <person name="Ettema T.J."/>
        </authorList>
    </citation>
    <scope>NUCLEOTIDE SEQUENCE</scope>
</reference>
<dbReference type="Pfam" id="PF06439">
    <property type="entry name" value="3keto-disac_hyd"/>
    <property type="match status" value="1"/>
</dbReference>
<dbReference type="InterPro" id="IPR010496">
    <property type="entry name" value="AL/BT2_dom"/>
</dbReference>
<dbReference type="GO" id="GO:0016787">
    <property type="term" value="F:hydrolase activity"/>
    <property type="evidence" value="ECO:0007669"/>
    <property type="project" value="InterPro"/>
</dbReference>